<evidence type="ECO:0000313" key="6">
    <source>
        <dbReference type="Proteomes" id="UP000886607"/>
    </source>
</evidence>
<dbReference type="InterPro" id="IPR007712">
    <property type="entry name" value="RelE/ParE_toxin"/>
</dbReference>
<keyword evidence="2" id="KW-1277">Toxin-antitoxin system</keyword>
<comment type="caution">
    <text evidence="4">The sequence shown here is derived from an EMBL/GenBank/DDBJ whole genome shotgun (WGS) entry which is preliminary data.</text>
</comment>
<dbReference type="EMBL" id="BKBO01000013">
    <property type="protein sequence ID" value="GEQ49178.1"/>
    <property type="molecule type" value="Genomic_DNA"/>
</dbReference>
<dbReference type="RefSeq" id="WP_202583806.1">
    <property type="nucleotide sequence ID" value="NZ_BKBO01000013.1"/>
</dbReference>
<dbReference type="Gene3D" id="3.30.2310.20">
    <property type="entry name" value="RelE-like"/>
    <property type="match status" value="1"/>
</dbReference>
<dbReference type="Pfam" id="PF05016">
    <property type="entry name" value="ParE_toxin"/>
    <property type="match status" value="1"/>
</dbReference>
<comment type="similarity">
    <text evidence="1">Belongs to the RelE toxin family.</text>
</comment>
<protein>
    <recommendedName>
        <fullName evidence="7">Type II toxin-antitoxin system mRNA interferase toxin, RelE/StbE family</fullName>
    </recommendedName>
</protein>
<evidence type="ECO:0000256" key="2">
    <source>
        <dbReference type="ARBA" id="ARBA00022649"/>
    </source>
</evidence>
<evidence type="ECO:0000313" key="3">
    <source>
        <dbReference type="EMBL" id="GEQ49178.1"/>
    </source>
</evidence>
<evidence type="ECO:0000313" key="5">
    <source>
        <dbReference type="Proteomes" id="UP000886597"/>
    </source>
</evidence>
<sequence>MSYNVRYEKKAQKNLKKLDKFQAKIIMNWVEKHLINCDDPRIYGKGLTRDKSDCWRYRVGDYRIIADIKDSEVTILILEVGHRRDIYKKIR</sequence>
<reference evidence="4" key="1">
    <citation type="submission" date="2019-08" db="EMBL/GenBank/DDBJ databases">
        <authorList>
            <person name="Ishikawa M."/>
            <person name="Suzuki T."/>
            <person name="Matsutani M."/>
        </authorList>
    </citation>
    <scope>NUCLEOTIDE SEQUENCE</scope>
    <source>
        <strain evidence="4">7C1</strain>
        <strain evidence="3">8C4</strain>
    </source>
</reference>
<dbReference type="AlphaFoldDB" id="A0AAN4RKQ0"/>
<dbReference type="Proteomes" id="UP000886597">
    <property type="component" value="Unassembled WGS sequence"/>
</dbReference>
<evidence type="ECO:0000256" key="1">
    <source>
        <dbReference type="ARBA" id="ARBA00006226"/>
    </source>
</evidence>
<dbReference type="PANTHER" id="PTHR35601:SF1">
    <property type="entry name" value="TOXIN RELE"/>
    <property type="match status" value="1"/>
</dbReference>
<evidence type="ECO:0008006" key="7">
    <source>
        <dbReference type="Google" id="ProtNLM"/>
    </source>
</evidence>
<dbReference type="PANTHER" id="PTHR35601">
    <property type="entry name" value="TOXIN RELE"/>
    <property type="match status" value="1"/>
</dbReference>
<dbReference type="EMBL" id="BKBQ01000015">
    <property type="protein sequence ID" value="GEQ54319.1"/>
    <property type="molecule type" value="Genomic_DNA"/>
</dbReference>
<organism evidence="4 5">
    <name type="scientific">Tetragenococcus koreensis</name>
    <dbReference type="NCBI Taxonomy" id="290335"/>
    <lineage>
        <taxon>Bacteria</taxon>
        <taxon>Bacillati</taxon>
        <taxon>Bacillota</taxon>
        <taxon>Bacilli</taxon>
        <taxon>Lactobacillales</taxon>
        <taxon>Enterococcaceae</taxon>
        <taxon>Tetragenococcus</taxon>
    </lineage>
</organism>
<dbReference type="Proteomes" id="UP000886607">
    <property type="component" value="Unassembled WGS sequence"/>
</dbReference>
<proteinExistence type="inferred from homology"/>
<reference evidence="4" key="2">
    <citation type="journal article" date="2020" name="Int. Dairy J.">
        <title>Lactic acid bacterial diversity in Brie cheese focusing on salt concentration and pH of isolation medium and characterisation of halophilic and alkaliphilic lactic acid bacterial isolates.</title>
        <authorList>
            <person name="Unno R."/>
            <person name="Matsutani M."/>
            <person name="Suzuki T."/>
            <person name="Kodama K."/>
            <person name="Matsushita H."/>
            <person name="Yamasato K."/>
            <person name="Koizumi Y."/>
            <person name="Ishikawa M."/>
        </authorList>
    </citation>
    <scope>NUCLEOTIDE SEQUENCE</scope>
    <source>
        <strain evidence="4">7C1</strain>
        <strain evidence="3">8C4</strain>
    </source>
</reference>
<gene>
    <name evidence="3" type="ORF">TK11N_10300</name>
    <name evidence="4" type="ORF">TK2N_11630</name>
</gene>
<accession>A0AAN4RKQ0</accession>
<evidence type="ECO:0000313" key="4">
    <source>
        <dbReference type="EMBL" id="GEQ54319.1"/>
    </source>
</evidence>
<name>A0AAN4RKQ0_9ENTE</name>
<keyword evidence="6" id="KW-1185">Reference proteome</keyword>
<dbReference type="SUPFAM" id="SSF143011">
    <property type="entry name" value="RelE-like"/>
    <property type="match status" value="1"/>
</dbReference>
<dbReference type="InterPro" id="IPR035093">
    <property type="entry name" value="RelE/ParE_toxin_dom_sf"/>
</dbReference>